<reference evidence="2 3" key="1">
    <citation type="journal article" date="2010" name="Stand. Genomic Sci.">
        <title>Complete genome sequence of Haliangium ochraceum type strain (SMP-2).</title>
        <authorList>
            <consortium name="US DOE Joint Genome Institute (JGI-PGF)"/>
            <person name="Ivanova N."/>
            <person name="Daum C."/>
            <person name="Lang E."/>
            <person name="Abt B."/>
            <person name="Kopitz M."/>
            <person name="Saunders E."/>
            <person name="Lapidus A."/>
            <person name="Lucas S."/>
            <person name="Glavina Del Rio T."/>
            <person name="Nolan M."/>
            <person name="Tice H."/>
            <person name="Copeland A."/>
            <person name="Cheng J.F."/>
            <person name="Chen F."/>
            <person name="Bruce D."/>
            <person name="Goodwin L."/>
            <person name="Pitluck S."/>
            <person name="Mavromatis K."/>
            <person name="Pati A."/>
            <person name="Mikhailova N."/>
            <person name="Chen A."/>
            <person name="Palaniappan K."/>
            <person name="Land M."/>
            <person name="Hauser L."/>
            <person name="Chang Y.J."/>
            <person name="Jeffries C.D."/>
            <person name="Detter J.C."/>
            <person name="Brettin T."/>
            <person name="Rohde M."/>
            <person name="Goker M."/>
            <person name="Bristow J."/>
            <person name="Markowitz V."/>
            <person name="Eisen J.A."/>
            <person name="Hugenholtz P."/>
            <person name="Kyrpides N.C."/>
            <person name="Klenk H.P."/>
        </authorList>
    </citation>
    <scope>NUCLEOTIDE SEQUENCE [LARGE SCALE GENOMIC DNA]</scope>
    <source>
        <strain evidence="3">DSM 14365 / CIP 107738 / JCM 11303 / AJ 13395 / SMP-2</strain>
    </source>
</reference>
<evidence type="ECO:0000313" key="3">
    <source>
        <dbReference type="Proteomes" id="UP000001880"/>
    </source>
</evidence>
<evidence type="ECO:0000256" key="1">
    <source>
        <dbReference type="SAM" id="SignalP"/>
    </source>
</evidence>
<dbReference type="KEGG" id="hoh:Hoch_6260"/>
<dbReference type="STRING" id="502025.Hoch_6260"/>
<keyword evidence="1" id="KW-0732">Signal</keyword>
<evidence type="ECO:0008006" key="4">
    <source>
        <dbReference type="Google" id="ProtNLM"/>
    </source>
</evidence>
<sequence>MFARLYLIPLSLSLALGSACGDNTLLSVDDPDAANGDASPVEDARPILDARPAFDAQPIDAPPIDANTWRAIMRDPNEPMARRIEAALAGVDLDTCFLSGGDTSACDWEMFRSDATHVEAGYQQKEAVLIIDVLAPAVEILRYRNRVLGFYEVRDDGTLGSVPLEWELPETFGDIVTGFANSPAIPSDALAELLPRLQEVYSADVPGFSSHGLAVFNILADLISDNPIVFLDNNLMTFHQAIPEVVCAVEDVEDVAPLRAHAETIAQQLEALFAIHNIHFVNASWGFTIETVRGPWTRVCGTPVPSTEILLEILDAYRPIFEVLFDTEGVFTAHASLASPVDEHYPFDQDSPEFPNRLRVGVFQHPGAEIPAEGATGVPATWFPVPVDTADADVWVNVGCDYFVGCRDERPLSLNLQYGMGRANFPLAQSSFNNPLLLATFVFFRNQLSMEAMDDTLIQDLIDMLIPECAFGMSSYCRYIDPLLHRQMDGYHGPLPIGGNPPGGDPPGI</sequence>
<name>D0LMP4_HALO1</name>
<dbReference type="Proteomes" id="UP000001880">
    <property type="component" value="Chromosome"/>
</dbReference>
<proteinExistence type="predicted"/>
<feature type="chain" id="PRO_5003011510" description="Lipoprotein" evidence="1">
    <location>
        <begin position="22"/>
        <end position="509"/>
    </location>
</feature>
<gene>
    <name evidence="2" type="ordered locus">Hoch_6260</name>
</gene>
<keyword evidence="3" id="KW-1185">Reference proteome</keyword>
<accession>D0LMP4</accession>
<dbReference type="EMBL" id="CP001804">
    <property type="protein sequence ID" value="ACY18731.1"/>
    <property type="molecule type" value="Genomic_DNA"/>
</dbReference>
<feature type="signal peptide" evidence="1">
    <location>
        <begin position="1"/>
        <end position="21"/>
    </location>
</feature>
<dbReference type="PROSITE" id="PS51257">
    <property type="entry name" value="PROKAR_LIPOPROTEIN"/>
    <property type="match status" value="1"/>
</dbReference>
<dbReference type="eggNOG" id="ENOG5033KAW">
    <property type="taxonomic scope" value="Bacteria"/>
</dbReference>
<dbReference type="AlphaFoldDB" id="D0LMP4"/>
<organism evidence="2 3">
    <name type="scientific">Haliangium ochraceum (strain DSM 14365 / JCM 11303 / SMP-2)</name>
    <dbReference type="NCBI Taxonomy" id="502025"/>
    <lineage>
        <taxon>Bacteria</taxon>
        <taxon>Pseudomonadati</taxon>
        <taxon>Myxococcota</taxon>
        <taxon>Polyangia</taxon>
        <taxon>Haliangiales</taxon>
        <taxon>Kofleriaceae</taxon>
        <taxon>Haliangium</taxon>
    </lineage>
</organism>
<evidence type="ECO:0000313" key="2">
    <source>
        <dbReference type="EMBL" id="ACY18731.1"/>
    </source>
</evidence>
<protein>
    <recommendedName>
        <fullName evidence="4">Lipoprotein</fullName>
    </recommendedName>
</protein>
<dbReference type="HOGENOM" id="CLU_591736_0_0_7"/>